<dbReference type="HAMAP" id="MF_00265">
    <property type="entry name" value="VapC_Nob1"/>
    <property type="match status" value="1"/>
</dbReference>
<evidence type="ECO:0000256" key="3">
    <source>
        <dbReference type="ARBA" id="ARBA00022722"/>
    </source>
</evidence>
<dbReference type="EMBL" id="BHYL01000051">
    <property type="protein sequence ID" value="GCD19137.1"/>
    <property type="molecule type" value="Genomic_DNA"/>
</dbReference>
<keyword evidence="5 8" id="KW-0378">Hydrolase</keyword>
<evidence type="ECO:0000256" key="2">
    <source>
        <dbReference type="ARBA" id="ARBA00022649"/>
    </source>
</evidence>
<reference evidence="10 11" key="1">
    <citation type="submission" date="2018-11" db="EMBL/GenBank/DDBJ databases">
        <title>Draft genome sequence of Cellulomonas takizawaensis strain TKZ-21.</title>
        <authorList>
            <person name="Yamamura H."/>
            <person name="Hayashi T."/>
            <person name="Hamada M."/>
            <person name="Serisawa Y."/>
            <person name="Matsuyama K."/>
            <person name="Nakagawa Y."/>
            <person name="Otoguro M."/>
            <person name="Yanagida F."/>
            <person name="Hayakawa M."/>
        </authorList>
    </citation>
    <scope>NUCLEOTIDE SEQUENCE [LARGE SCALE GENOMIC DNA]</scope>
    <source>
        <strain evidence="10 11">TKZ-21</strain>
    </source>
</reference>
<dbReference type="SUPFAM" id="SSF88723">
    <property type="entry name" value="PIN domain-like"/>
    <property type="match status" value="1"/>
</dbReference>
<keyword evidence="8" id="KW-0800">Toxin</keyword>
<dbReference type="InterPro" id="IPR002716">
    <property type="entry name" value="PIN_dom"/>
</dbReference>
<dbReference type="GO" id="GO:0000287">
    <property type="term" value="F:magnesium ion binding"/>
    <property type="evidence" value="ECO:0007669"/>
    <property type="project" value="UniProtKB-UniRule"/>
</dbReference>
<organism evidence="10 11">
    <name type="scientific">Cellulomonas algicola</name>
    <dbReference type="NCBI Taxonomy" id="2071633"/>
    <lineage>
        <taxon>Bacteria</taxon>
        <taxon>Bacillati</taxon>
        <taxon>Actinomycetota</taxon>
        <taxon>Actinomycetes</taxon>
        <taxon>Micrococcales</taxon>
        <taxon>Cellulomonadaceae</taxon>
        <taxon>Cellulomonas</taxon>
    </lineage>
</organism>
<evidence type="ECO:0000256" key="8">
    <source>
        <dbReference type="HAMAP-Rule" id="MF_00265"/>
    </source>
</evidence>
<dbReference type="EC" id="3.1.-.-" evidence="8"/>
<feature type="domain" description="PIN" evidence="9">
    <location>
        <begin position="2"/>
        <end position="121"/>
    </location>
</feature>
<evidence type="ECO:0000256" key="1">
    <source>
        <dbReference type="ARBA" id="ARBA00001946"/>
    </source>
</evidence>
<dbReference type="PANTHER" id="PTHR33653:SF1">
    <property type="entry name" value="RIBONUCLEASE VAPC2"/>
    <property type="match status" value="1"/>
</dbReference>
<comment type="function">
    <text evidence="8">Toxic component of a toxin-antitoxin (TA) system. An RNase.</text>
</comment>
<sequence length="137" mass="14350">MIVLDTNVLSEPLRAAPDERVLAWLAAVDEPVAITAVSVGELVVGVGHLPEGRRRTGLAAAIEALLATHASGVLAYDAAAARRYAVLRERRRVDGRPLSVEDGTIAAVTAVHGATLATRNTGDFVGLDVPLVDPWTP</sequence>
<dbReference type="GO" id="GO:0090729">
    <property type="term" value="F:toxin activity"/>
    <property type="evidence" value="ECO:0007669"/>
    <property type="project" value="UniProtKB-KW"/>
</dbReference>
<dbReference type="AlphaFoldDB" id="A0A401UWR3"/>
<comment type="similarity">
    <text evidence="7 8">Belongs to the PINc/VapC protein family.</text>
</comment>
<keyword evidence="11" id="KW-1185">Reference proteome</keyword>
<gene>
    <name evidence="10" type="primary">stbB</name>
    <name evidence="8" type="synonym">vapC</name>
    <name evidence="10" type="ORF">CTKZ_06990</name>
</gene>
<evidence type="ECO:0000313" key="10">
    <source>
        <dbReference type="EMBL" id="GCD19137.1"/>
    </source>
</evidence>
<evidence type="ECO:0000256" key="6">
    <source>
        <dbReference type="ARBA" id="ARBA00022842"/>
    </source>
</evidence>
<accession>A0A401UWR3</accession>
<feature type="binding site" evidence="8">
    <location>
        <position position="5"/>
    </location>
    <ligand>
        <name>Mg(2+)</name>
        <dbReference type="ChEBI" id="CHEBI:18420"/>
    </ligand>
</feature>
<dbReference type="Gene3D" id="3.40.50.1010">
    <property type="entry name" value="5'-nuclease"/>
    <property type="match status" value="1"/>
</dbReference>
<evidence type="ECO:0000313" key="11">
    <source>
        <dbReference type="Proteomes" id="UP000288246"/>
    </source>
</evidence>
<keyword evidence="2 8" id="KW-1277">Toxin-antitoxin system</keyword>
<keyword evidence="4 8" id="KW-0479">Metal-binding</keyword>
<keyword evidence="3 8" id="KW-0540">Nuclease</keyword>
<dbReference type="RefSeq" id="WP_124341678.1">
    <property type="nucleotide sequence ID" value="NZ_BHYL01000051.1"/>
</dbReference>
<proteinExistence type="inferred from homology"/>
<name>A0A401UWR3_9CELL</name>
<dbReference type="Proteomes" id="UP000288246">
    <property type="component" value="Unassembled WGS sequence"/>
</dbReference>
<evidence type="ECO:0000256" key="5">
    <source>
        <dbReference type="ARBA" id="ARBA00022801"/>
    </source>
</evidence>
<protein>
    <recommendedName>
        <fullName evidence="8">Ribonuclease VapC</fullName>
        <shortName evidence="8">RNase VapC</shortName>
        <ecNumber evidence="8">3.1.-.-</ecNumber>
    </recommendedName>
    <alternativeName>
        <fullName evidence="8">Toxin VapC</fullName>
    </alternativeName>
</protein>
<keyword evidence="6 8" id="KW-0460">Magnesium</keyword>
<evidence type="ECO:0000256" key="4">
    <source>
        <dbReference type="ARBA" id="ARBA00022723"/>
    </source>
</evidence>
<evidence type="ECO:0000259" key="9">
    <source>
        <dbReference type="Pfam" id="PF01850"/>
    </source>
</evidence>
<dbReference type="Pfam" id="PF01850">
    <property type="entry name" value="PIN"/>
    <property type="match status" value="1"/>
</dbReference>
<comment type="caution">
    <text evidence="10">The sequence shown here is derived from an EMBL/GenBank/DDBJ whole genome shotgun (WGS) entry which is preliminary data.</text>
</comment>
<feature type="binding site" evidence="8">
    <location>
        <position position="102"/>
    </location>
    <ligand>
        <name>Mg(2+)</name>
        <dbReference type="ChEBI" id="CHEBI:18420"/>
    </ligand>
</feature>
<dbReference type="PANTHER" id="PTHR33653">
    <property type="entry name" value="RIBONUCLEASE VAPC2"/>
    <property type="match status" value="1"/>
</dbReference>
<evidence type="ECO:0000256" key="7">
    <source>
        <dbReference type="ARBA" id="ARBA00038093"/>
    </source>
</evidence>
<comment type="cofactor">
    <cofactor evidence="1 8">
        <name>Mg(2+)</name>
        <dbReference type="ChEBI" id="CHEBI:18420"/>
    </cofactor>
</comment>
<dbReference type="InterPro" id="IPR050556">
    <property type="entry name" value="Type_II_TA_system_RNase"/>
</dbReference>
<dbReference type="InterPro" id="IPR029060">
    <property type="entry name" value="PIN-like_dom_sf"/>
</dbReference>
<dbReference type="OrthoDB" id="9804823at2"/>
<dbReference type="GO" id="GO:0004540">
    <property type="term" value="F:RNA nuclease activity"/>
    <property type="evidence" value="ECO:0007669"/>
    <property type="project" value="InterPro"/>
</dbReference>
<dbReference type="InterPro" id="IPR022907">
    <property type="entry name" value="VapC_family"/>
</dbReference>
<dbReference type="GO" id="GO:0016787">
    <property type="term" value="F:hydrolase activity"/>
    <property type="evidence" value="ECO:0007669"/>
    <property type="project" value="UniProtKB-KW"/>
</dbReference>